<reference evidence="9" key="1">
    <citation type="submission" date="2021-06" db="EMBL/GenBank/DDBJ databases">
        <authorList>
            <person name="Kallberg Y."/>
            <person name="Tangrot J."/>
            <person name="Rosling A."/>
        </authorList>
    </citation>
    <scope>NUCLEOTIDE SEQUENCE</scope>
    <source>
        <strain evidence="9">MA453B</strain>
    </source>
</reference>
<dbReference type="InterPro" id="IPR050951">
    <property type="entry name" value="Retrovirus_Pol_polyprotein"/>
</dbReference>
<dbReference type="OrthoDB" id="5593162at2759"/>
<dbReference type="AlphaFoldDB" id="A0A9N9JLB4"/>
<evidence type="ECO:0000256" key="7">
    <source>
        <dbReference type="SAM" id="MobiDB-lite"/>
    </source>
</evidence>
<dbReference type="PANTHER" id="PTHR37984">
    <property type="entry name" value="PROTEIN CBG26694"/>
    <property type="match status" value="1"/>
</dbReference>
<gene>
    <name evidence="9" type="ORF">DERYTH_LOCUS20707</name>
</gene>
<feature type="compositionally biased region" description="Basic and acidic residues" evidence="7">
    <location>
        <begin position="172"/>
        <end position="193"/>
    </location>
</feature>
<keyword evidence="5" id="KW-0378">Hydrolase</keyword>
<feature type="domain" description="Reverse transcriptase RNase H-like" evidence="8">
    <location>
        <begin position="1"/>
        <end position="89"/>
    </location>
</feature>
<dbReference type="Pfam" id="PF17917">
    <property type="entry name" value="RT_RNaseH"/>
    <property type="match status" value="1"/>
</dbReference>
<evidence type="ECO:0000256" key="3">
    <source>
        <dbReference type="ARBA" id="ARBA00022722"/>
    </source>
</evidence>
<evidence type="ECO:0000256" key="1">
    <source>
        <dbReference type="ARBA" id="ARBA00022679"/>
    </source>
</evidence>
<keyword evidence="10" id="KW-1185">Reference proteome</keyword>
<organism evidence="9 10">
    <name type="scientific">Dentiscutata erythropus</name>
    <dbReference type="NCBI Taxonomy" id="1348616"/>
    <lineage>
        <taxon>Eukaryota</taxon>
        <taxon>Fungi</taxon>
        <taxon>Fungi incertae sedis</taxon>
        <taxon>Mucoromycota</taxon>
        <taxon>Glomeromycotina</taxon>
        <taxon>Glomeromycetes</taxon>
        <taxon>Diversisporales</taxon>
        <taxon>Gigasporaceae</taxon>
        <taxon>Dentiscutata</taxon>
    </lineage>
</organism>
<dbReference type="Proteomes" id="UP000789405">
    <property type="component" value="Unassembled WGS sequence"/>
</dbReference>
<dbReference type="CDD" id="cd09274">
    <property type="entry name" value="RNase_HI_RT_Ty3"/>
    <property type="match status" value="1"/>
</dbReference>
<evidence type="ECO:0000256" key="6">
    <source>
        <dbReference type="ARBA" id="ARBA00022918"/>
    </source>
</evidence>
<keyword evidence="2" id="KW-0548">Nucleotidyltransferase</keyword>
<keyword evidence="3" id="KW-0540">Nuclease</keyword>
<evidence type="ECO:0000256" key="4">
    <source>
        <dbReference type="ARBA" id="ARBA00022759"/>
    </source>
</evidence>
<protein>
    <submittedName>
        <fullName evidence="9">25151_t:CDS:1</fullName>
    </submittedName>
</protein>
<dbReference type="GO" id="GO:0003964">
    <property type="term" value="F:RNA-directed DNA polymerase activity"/>
    <property type="evidence" value="ECO:0007669"/>
    <property type="project" value="UniProtKB-KW"/>
</dbReference>
<proteinExistence type="predicted"/>
<evidence type="ECO:0000256" key="2">
    <source>
        <dbReference type="ARBA" id="ARBA00022695"/>
    </source>
</evidence>
<comment type="caution">
    <text evidence="9">The sequence shown here is derived from an EMBL/GenBank/DDBJ whole genome shotgun (WGS) entry which is preliminary data.</text>
</comment>
<dbReference type="InterPro" id="IPR043502">
    <property type="entry name" value="DNA/RNA_pol_sf"/>
</dbReference>
<feature type="region of interest" description="Disordered" evidence="7">
    <location>
        <begin position="218"/>
        <end position="239"/>
    </location>
</feature>
<name>A0A9N9JLB4_9GLOM</name>
<evidence type="ECO:0000313" key="9">
    <source>
        <dbReference type="EMBL" id="CAG8787454.1"/>
    </source>
</evidence>
<evidence type="ECO:0000259" key="8">
    <source>
        <dbReference type="Pfam" id="PF17917"/>
    </source>
</evidence>
<accession>A0A9N9JLB4</accession>
<sequence length="316" mass="37254">LGAILAQKDIDNYEHIIAYTSRTLGPAEVNYSPTEIECLAAIWGMEYFRPYIYMRFFELVTDHSALQWLLNQPNPNKRIYRWIARIADYPYKTDVLNPSNNKIALLNLQKKIDPKQYSDILAYLTTLLALLHLTTTQQKQFKQKASQFIQINQQLYKRNNKKDTQSTPLKEPTTRPEIKLQEGNQKDNPDHPYDLQVQSHIDYITERLQQVQMEASKNIKLGQKKQKKRYDKQVKDTKQQSARNHLVENVIDYYSLEKQTPLRFLPPYNTNDLWETALSKVVYKCQEAMKDKHRIRLLANSYYLGKLLKIENGRAK</sequence>
<keyword evidence="4" id="KW-0255">Endonuclease</keyword>
<keyword evidence="6" id="KW-0695">RNA-directed DNA polymerase</keyword>
<dbReference type="InterPro" id="IPR041373">
    <property type="entry name" value="RT_RNaseH"/>
</dbReference>
<evidence type="ECO:0000313" key="10">
    <source>
        <dbReference type="Proteomes" id="UP000789405"/>
    </source>
</evidence>
<dbReference type="GO" id="GO:0004519">
    <property type="term" value="F:endonuclease activity"/>
    <property type="evidence" value="ECO:0007669"/>
    <property type="project" value="UniProtKB-KW"/>
</dbReference>
<evidence type="ECO:0000256" key="5">
    <source>
        <dbReference type="ARBA" id="ARBA00022801"/>
    </source>
</evidence>
<dbReference type="PANTHER" id="PTHR37984:SF5">
    <property type="entry name" value="PROTEIN NYNRIN-LIKE"/>
    <property type="match status" value="1"/>
</dbReference>
<feature type="region of interest" description="Disordered" evidence="7">
    <location>
        <begin position="159"/>
        <end position="194"/>
    </location>
</feature>
<dbReference type="EMBL" id="CAJVPY010024897">
    <property type="protein sequence ID" value="CAG8787454.1"/>
    <property type="molecule type" value="Genomic_DNA"/>
</dbReference>
<keyword evidence="1" id="KW-0808">Transferase</keyword>
<dbReference type="GO" id="GO:0016787">
    <property type="term" value="F:hydrolase activity"/>
    <property type="evidence" value="ECO:0007669"/>
    <property type="project" value="UniProtKB-KW"/>
</dbReference>
<dbReference type="SUPFAM" id="SSF56672">
    <property type="entry name" value="DNA/RNA polymerases"/>
    <property type="match status" value="1"/>
</dbReference>
<feature type="non-terminal residue" evidence="9">
    <location>
        <position position="316"/>
    </location>
</feature>